<dbReference type="Proteomes" id="UP000298491">
    <property type="component" value="Unassembled WGS sequence"/>
</dbReference>
<evidence type="ECO:0000313" key="2">
    <source>
        <dbReference type="Proteomes" id="UP000298491"/>
    </source>
</evidence>
<sequence>MQENHIHSDTTLALRSVAFRVPGRTLLH</sequence>
<feature type="non-terminal residue" evidence="1">
    <location>
        <position position="28"/>
    </location>
</feature>
<proteinExistence type="predicted"/>
<dbReference type="GO" id="GO:0005524">
    <property type="term" value="F:ATP binding"/>
    <property type="evidence" value="ECO:0007669"/>
    <property type="project" value="UniProtKB-KW"/>
</dbReference>
<name>A0A659R7B8_SALET</name>
<evidence type="ECO:0000313" key="1">
    <source>
        <dbReference type="EMBL" id="TGC96752.1"/>
    </source>
</evidence>
<keyword evidence="1" id="KW-0547">Nucleotide-binding</keyword>
<protein>
    <submittedName>
        <fullName evidence="1">Iron-hydroxamate transporter ATP-binding subunit</fullName>
    </submittedName>
</protein>
<dbReference type="AlphaFoldDB" id="A0A659R7B8"/>
<keyword evidence="1" id="KW-0067">ATP-binding</keyword>
<reference evidence="1 2" key="1">
    <citation type="submission" date="2018-03" db="EMBL/GenBank/DDBJ databases">
        <title>Non-Typhoidal Salmonella genome sequencing and assembly.</title>
        <authorList>
            <person name="Matchawe C."/>
        </authorList>
    </citation>
    <scope>NUCLEOTIDE SEQUENCE [LARGE SCALE GENOMIC DNA]</scope>
    <source>
        <strain evidence="1 2">35dea</strain>
    </source>
</reference>
<gene>
    <name evidence="1" type="ORF">C9F09_07360</name>
</gene>
<accession>A0A659R7B8</accession>
<organism evidence="1 2">
    <name type="scientific">Salmonella enterica subsp. enterica serovar Wilhelmsburg</name>
    <dbReference type="NCBI Taxonomy" id="1960126"/>
    <lineage>
        <taxon>Bacteria</taxon>
        <taxon>Pseudomonadati</taxon>
        <taxon>Pseudomonadota</taxon>
        <taxon>Gammaproteobacteria</taxon>
        <taxon>Enterobacterales</taxon>
        <taxon>Enterobacteriaceae</taxon>
        <taxon>Salmonella</taxon>
    </lineage>
</organism>
<dbReference type="EMBL" id="PYKB01000539">
    <property type="protein sequence ID" value="TGC96752.1"/>
    <property type="molecule type" value="Genomic_DNA"/>
</dbReference>
<comment type="caution">
    <text evidence="1">The sequence shown here is derived from an EMBL/GenBank/DDBJ whole genome shotgun (WGS) entry which is preliminary data.</text>
</comment>